<keyword evidence="2" id="KW-1185">Reference proteome</keyword>
<protein>
    <submittedName>
        <fullName evidence="1">Uncharacterized protein</fullName>
    </submittedName>
</protein>
<reference evidence="1 2" key="1">
    <citation type="submission" date="2023-07" db="EMBL/GenBank/DDBJ databases">
        <title>Genomic Encyclopedia of Type Strains, Phase IV (KMG-IV): sequencing the most valuable type-strain genomes for metagenomic binning, comparative biology and taxonomic classification.</title>
        <authorList>
            <person name="Goeker M."/>
        </authorList>
    </citation>
    <scope>NUCLEOTIDE SEQUENCE [LARGE SCALE GENOMIC DNA]</scope>
    <source>
        <strain evidence="1 2">DSM 16784</strain>
    </source>
</reference>
<accession>A0ABU0E6L3</accession>
<name>A0ABU0E6L3_9FIRM</name>
<comment type="caution">
    <text evidence="1">The sequence shown here is derived from an EMBL/GenBank/DDBJ whole genome shotgun (WGS) entry which is preliminary data.</text>
</comment>
<gene>
    <name evidence="1" type="ORF">J2S15_003306</name>
</gene>
<evidence type="ECO:0000313" key="2">
    <source>
        <dbReference type="Proteomes" id="UP001230220"/>
    </source>
</evidence>
<dbReference type="EMBL" id="JAUSUR010000007">
    <property type="protein sequence ID" value="MDQ0362552.1"/>
    <property type="molecule type" value="Genomic_DNA"/>
</dbReference>
<dbReference type="Proteomes" id="UP001230220">
    <property type="component" value="Unassembled WGS sequence"/>
</dbReference>
<dbReference type="RefSeq" id="WP_307410273.1">
    <property type="nucleotide sequence ID" value="NZ_JAUSUR010000007.1"/>
</dbReference>
<proteinExistence type="predicted"/>
<evidence type="ECO:0000313" key="1">
    <source>
        <dbReference type="EMBL" id="MDQ0362552.1"/>
    </source>
</evidence>
<sequence>MNNILLALLVIAVIKLVFLSEYLSMYDKLLYKSHRLKQYKLEKLGLVLLESKKDRFYKSYRYRYKNIIIKVERQRYSIINIQGAVQLFNEDVYICDYKQLSKKFKSDFYNHYLSTKYPKILTIFFRISLGNNEVEDKLKAILKLNNLIDYRKNVSD</sequence>
<organism evidence="1 2">
    <name type="scientific">Breznakia pachnodae</name>
    <dbReference type="NCBI Taxonomy" id="265178"/>
    <lineage>
        <taxon>Bacteria</taxon>
        <taxon>Bacillati</taxon>
        <taxon>Bacillota</taxon>
        <taxon>Erysipelotrichia</taxon>
        <taxon>Erysipelotrichales</taxon>
        <taxon>Erysipelotrichaceae</taxon>
        <taxon>Breznakia</taxon>
    </lineage>
</organism>